<gene>
    <name evidence="1" type="ORF">Hypma_014513</name>
</gene>
<keyword evidence="2" id="KW-1185">Reference proteome</keyword>
<protein>
    <submittedName>
        <fullName evidence="1">Uncharacterized protein</fullName>
    </submittedName>
</protein>
<dbReference type="EMBL" id="LUEZ02000087">
    <property type="protein sequence ID" value="RDB18773.1"/>
    <property type="molecule type" value="Genomic_DNA"/>
</dbReference>
<organism evidence="1 2">
    <name type="scientific">Hypsizygus marmoreus</name>
    <name type="common">White beech mushroom</name>
    <name type="synonym">Agaricus marmoreus</name>
    <dbReference type="NCBI Taxonomy" id="39966"/>
    <lineage>
        <taxon>Eukaryota</taxon>
        <taxon>Fungi</taxon>
        <taxon>Dikarya</taxon>
        <taxon>Basidiomycota</taxon>
        <taxon>Agaricomycotina</taxon>
        <taxon>Agaricomycetes</taxon>
        <taxon>Agaricomycetidae</taxon>
        <taxon>Agaricales</taxon>
        <taxon>Tricholomatineae</taxon>
        <taxon>Lyophyllaceae</taxon>
        <taxon>Hypsizygus</taxon>
    </lineage>
</organism>
<accession>A0A369JGE0</accession>
<name>A0A369JGE0_HYPMA</name>
<dbReference type="InParanoid" id="A0A369JGE0"/>
<evidence type="ECO:0000313" key="2">
    <source>
        <dbReference type="Proteomes" id="UP000076154"/>
    </source>
</evidence>
<reference evidence="1" key="1">
    <citation type="submission" date="2018-04" db="EMBL/GenBank/DDBJ databases">
        <title>Whole genome sequencing of Hypsizygus marmoreus.</title>
        <authorList>
            <person name="Choi I.-G."/>
            <person name="Min B."/>
            <person name="Kim J.-G."/>
            <person name="Kim S."/>
            <person name="Oh Y.-L."/>
            <person name="Kong W.-S."/>
            <person name="Park H."/>
            <person name="Jeong J."/>
            <person name="Song E.-S."/>
        </authorList>
    </citation>
    <scope>NUCLEOTIDE SEQUENCE [LARGE SCALE GENOMIC DNA]</scope>
    <source>
        <strain evidence="1">51987-8</strain>
    </source>
</reference>
<dbReference type="Proteomes" id="UP000076154">
    <property type="component" value="Unassembled WGS sequence"/>
</dbReference>
<proteinExistence type="predicted"/>
<sequence length="126" mass="13399">MPSGLVDLLSNMREEWCHLCPPSISMGRTKDGSSAYGPSCANTNGNTIISRFPIVRLIFKVLLPAMTLEKTLWPHPAAGTDSSTLGTESTSFQDFTTDADIQLTAFALAGVTAPVIASVHTGFRAV</sequence>
<evidence type="ECO:0000313" key="1">
    <source>
        <dbReference type="EMBL" id="RDB18773.1"/>
    </source>
</evidence>
<dbReference type="AlphaFoldDB" id="A0A369JGE0"/>
<comment type="caution">
    <text evidence="1">The sequence shown here is derived from an EMBL/GenBank/DDBJ whole genome shotgun (WGS) entry which is preliminary data.</text>
</comment>